<accession>A0ABP1GGK4</accession>
<dbReference type="PANTHER" id="PTHR35830">
    <property type="entry name" value="OS05G0299200 PROTEIN"/>
    <property type="match status" value="1"/>
</dbReference>
<feature type="compositionally biased region" description="Basic and acidic residues" evidence="1">
    <location>
        <begin position="1"/>
        <end position="10"/>
    </location>
</feature>
<sequence>MDDPRQRSVEMFKPAKGKRRTLLKQEESSESTVGHLVEEARSKASSIQQSVSKALTGKSEEGFTMGMRSPAPSYAPQPAWVQFLKSGMGYAVIAAAGLVLIFLLRQLPKLFKGMGGSRQKGRWVNDRSLGGKAIFIPDGQTMASVSKGYDLATAEERDMARERATLQVGAPAPQGTPQREEEELPEWWNPSPALHVSLYYKDEAEKNAKSIVRELEDAKLAGIDYPVSSLINLRQTCGEAGIKVRPRTAGGRDAMLRSAAEAAVDAAMEQSGAQLGGMPPAAFITGLAGDLDVPEEKAANIALGTVASKARSALIDACAAYREQDSQEAIYQLLRLAGLLEALPLPARSAQADLVAASISQKATLAEREAIFKTYGRMEPKTAGRVAELLGFDPELVVPQLQAELKRVPSKKGSSSAVQ</sequence>
<evidence type="ECO:0000256" key="2">
    <source>
        <dbReference type="SAM" id="Phobius"/>
    </source>
</evidence>
<proteinExistence type="predicted"/>
<keyword evidence="2" id="KW-0472">Membrane</keyword>
<evidence type="ECO:0000313" key="3">
    <source>
        <dbReference type="EMBL" id="CAL5229886.1"/>
    </source>
</evidence>
<dbReference type="PANTHER" id="PTHR35830:SF1">
    <property type="entry name" value="OS05G0299200 PROTEIN"/>
    <property type="match status" value="1"/>
</dbReference>
<feature type="region of interest" description="Disordered" evidence="1">
    <location>
        <begin position="1"/>
        <end position="51"/>
    </location>
</feature>
<reference evidence="3 4" key="1">
    <citation type="submission" date="2024-06" db="EMBL/GenBank/DDBJ databases">
        <authorList>
            <person name="Kraege A."/>
            <person name="Thomma B."/>
        </authorList>
    </citation>
    <scope>NUCLEOTIDE SEQUENCE [LARGE SCALE GENOMIC DNA]</scope>
</reference>
<evidence type="ECO:0000256" key="1">
    <source>
        <dbReference type="SAM" id="MobiDB-lite"/>
    </source>
</evidence>
<keyword evidence="4" id="KW-1185">Reference proteome</keyword>
<feature type="transmembrane region" description="Helical" evidence="2">
    <location>
        <begin position="87"/>
        <end position="104"/>
    </location>
</feature>
<dbReference type="EMBL" id="CAXHTA020000021">
    <property type="protein sequence ID" value="CAL5229886.1"/>
    <property type="molecule type" value="Genomic_DNA"/>
</dbReference>
<evidence type="ECO:0000313" key="4">
    <source>
        <dbReference type="Proteomes" id="UP001497392"/>
    </source>
</evidence>
<organism evidence="3 4">
    <name type="scientific">Coccomyxa viridis</name>
    <dbReference type="NCBI Taxonomy" id="1274662"/>
    <lineage>
        <taxon>Eukaryota</taxon>
        <taxon>Viridiplantae</taxon>
        <taxon>Chlorophyta</taxon>
        <taxon>core chlorophytes</taxon>
        <taxon>Trebouxiophyceae</taxon>
        <taxon>Trebouxiophyceae incertae sedis</taxon>
        <taxon>Coccomyxaceae</taxon>
        <taxon>Coccomyxa</taxon>
    </lineage>
</organism>
<keyword evidence="2" id="KW-1133">Transmembrane helix</keyword>
<gene>
    <name evidence="3" type="primary">g13300</name>
    <name evidence="3" type="ORF">VP750_LOCUS11792</name>
</gene>
<dbReference type="Proteomes" id="UP001497392">
    <property type="component" value="Unassembled WGS sequence"/>
</dbReference>
<comment type="caution">
    <text evidence="3">The sequence shown here is derived from an EMBL/GenBank/DDBJ whole genome shotgun (WGS) entry which is preliminary data.</text>
</comment>
<protein>
    <submittedName>
        <fullName evidence="3">G13300 protein</fullName>
    </submittedName>
</protein>
<name>A0ABP1GGK4_9CHLO</name>
<keyword evidence="2" id="KW-0812">Transmembrane</keyword>